<dbReference type="KEGG" id="vg:29080402"/>
<evidence type="ECO:0000313" key="1">
    <source>
        <dbReference type="EMBL" id="AOE43827.1"/>
    </source>
</evidence>
<sequence>MKAPRRKKREYVIYWRGRYPGDWGDWSHTTYIQALDAEGAIRKLRKDLAAEYEIKRKTEIIIEEVLINE</sequence>
<name>A0A1B3AYK8_9CAUD</name>
<dbReference type="GeneID" id="29080402"/>
<gene>
    <name evidence="1" type="primary">138</name>
    <name evidence="1" type="ORF">SEA_BANTAM_138</name>
</gene>
<proteinExistence type="predicted"/>
<protein>
    <submittedName>
        <fullName evidence="1">Uncharacterized protein</fullName>
    </submittedName>
</protein>
<dbReference type="EMBL" id="KX557272">
    <property type="protein sequence ID" value="AOE43827.1"/>
    <property type="molecule type" value="Genomic_DNA"/>
</dbReference>
<evidence type="ECO:0000313" key="2">
    <source>
        <dbReference type="Proteomes" id="UP000202170"/>
    </source>
</evidence>
<dbReference type="RefSeq" id="YP_009287606.1">
    <property type="nucleotide sequence ID" value="NC_031074.1"/>
</dbReference>
<keyword evidence="2" id="KW-1185">Reference proteome</keyword>
<reference evidence="2" key="1">
    <citation type="submission" date="2016-07" db="EMBL/GenBank/DDBJ databases">
        <authorList>
            <person name="Florea S."/>
            <person name="Webb J.S."/>
            <person name="Jaromczyk J."/>
            <person name="Schardl C.L."/>
        </authorList>
    </citation>
    <scope>NUCLEOTIDE SEQUENCE [LARGE SCALE GENOMIC DNA]</scope>
</reference>
<dbReference type="Proteomes" id="UP000202170">
    <property type="component" value="Segment"/>
</dbReference>
<organism evidence="1 2">
    <name type="scientific">Gordonia phage Bantam</name>
    <dbReference type="NCBI Taxonomy" id="1887641"/>
    <lineage>
        <taxon>Viruses</taxon>
        <taxon>Duplodnaviria</taxon>
        <taxon>Heunggongvirae</taxon>
        <taxon>Uroviricota</taxon>
        <taxon>Caudoviricetes</taxon>
        <taxon>Bantamvirus</taxon>
        <taxon>Bantamvirus bantam</taxon>
    </lineage>
</organism>
<accession>A0A1B3AYK8</accession>